<keyword evidence="2" id="KW-1185">Reference proteome</keyword>
<dbReference type="Proteomes" id="UP000245802">
    <property type="component" value="Chromosome"/>
</dbReference>
<dbReference type="EMBL" id="CP025958">
    <property type="protein sequence ID" value="AWM41822.1"/>
    <property type="molecule type" value="Genomic_DNA"/>
</dbReference>
<dbReference type="AlphaFoldDB" id="A0A2Z3HBP7"/>
<dbReference type="KEGG" id="gog:C1280_35735"/>
<sequence length="150" mass="16082">MKIRHFALDAHAQLRKFGRRAVHEVLAGRLDARAIDPALSRELALVTVVCDDSLIPEQTYLLRVPLTDGVLTTADRLVLRAFVRPDCVTPGEAVRHHLAGWPSDLLPQLAVAMDVPVAGLGETLEVGGPALVAALTGRSIGSVVRGLDRT</sequence>
<protein>
    <submittedName>
        <fullName evidence="1">Uncharacterized protein</fullName>
    </submittedName>
</protein>
<accession>A0A2Z3HBP7</accession>
<proteinExistence type="predicted"/>
<dbReference type="RefSeq" id="WP_010036701.1">
    <property type="nucleotide sequence ID" value="NZ_CP025958.1"/>
</dbReference>
<name>A0A2Z3HBP7_9BACT</name>
<evidence type="ECO:0000313" key="2">
    <source>
        <dbReference type="Proteomes" id="UP000245802"/>
    </source>
</evidence>
<dbReference type="OrthoDB" id="274417at2"/>
<evidence type="ECO:0000313" key="1">
    <source>
        <dbReference type="EMBL" id="AWM41822.1"/>
    </source>
</evidence>
<organism evidence="1 2">
    <name type="scientific">Gemmata obscuriglobus</name>
    <dbReference type="NCBI Taxonomy" id="114"/>
    <lineage>
        <taxon>Bacteria</taxon>
        <taxon>Pseudomonadati</taxon>
        <taxon>Planctomycetota</taxon>
        <taxon>Planctomycetia</taxon>
        <taxon>Gemmatales</taxon>
        <taxon>Gemmataceae</taxon>
        <taxon>Gemmata</taxon>
    </lineage>
</organism>
<gene>
    <name evidence="1" type="ORF">C1280_35735</name>
</gene>
<reference evidence="1 2" key="1">
    <citation type="submission" date="2018-01" db="EMBL/GenBank/DDBJ databases">
        <title>G. obscuriglobus.</title>
        <authorList>
            <person name="Franke J."/>
            <person name="Blomberg W."/>
            <person name="Selmecki A."/>
        </authorList>
    </citation>
    <scope>NUCLEOTIDE SEQUENCE [LARGE SCALE GENOMIC DNA]</scope>
    <source>
        <strain evidence="1 2">DSM 5831</strain>
    </source>
</reference>